<dbReference type="GO" id="GO:0016627">
    <property type="term" value="F:oxidoreductase activity, acting on the CH-CH group of donors"/>
    <property type="evidence" value="ECO:0007669"/>
    <property type="project" value="TreeGrafter"/>
</dbReference>
<dbReference type="InterPro" id="IPR012349">
    <property type="entry name" value="Split_barrel_FMN-bd"/>
</dbReference>
<evidence type="ECO:0000313" key="4">
    <source>
        <dbReference type="Proteomes" id="UP000509441"/>
    </source>
</evidence>
<feature type="domain" description="Pyridoxamine 5'-phosphate oxidase N-terminal" evidence="2">
    <location>
        <begin position="3"/>
        <end position="128"/>
    </location>
</feature>
<dbReference type="InterPro" id="IPR011576">
    <property type="entry name" value="Pyridox_Oxase_N"/>
</dbReference>
<dbReference type="PANTHER" id="PTHR35176:SF6">
    <property type="entry name" value="HEME OXYGENASE HI_0854-RELATED"/>
    <property type="match status" value="1"/>
</dbReference>
<dbReference type="Pfam" id="PF01243">
    <property type="entry name" value="PNPOx_N"/>
    <property type="match status" value="1"/>
</dbReference>
<dbReference type="InterPro" id="IPR052019">
    <property type="entry name" value="F420H2_bilvrd_red/Heme_oxyg"/>
</dbReference>
<dbReference type="AlphaFoldDB" id="A0A7D5M422"/>
<dbReference type="EMBL" id="CP026994">
    <property type="protein sequence ID" value="QLH04030.1"/>
    <property type="molecule type" value="Genomic_DNA"/>
</dbReference>
<dbReference type="GeneID" id="56060450"/>
<reference evidence="3 4" key="1">
    <citation type="submission" date="2018-02" db="EMBL/GenBank/DDBJ databases">
        <title>Complete genome of Nitrosopumilus oxyclinae HCE1.</title>
        <authorList>
            <person name="Qin W."/>
            <person name="Zheng Y."/>
            <person name="Stahl D.A."/>
        </authorList>
    </citation>
    <scope>NUCLEOTIDE SEQUENCE [LARGE SCALE GENOMIC DNA]</scope>
    <source>
        <strain evidence="3 4">HCE1</strain>
    </source>
</reference>
<dbReference type="KEGG" id="nox:C5F49_00855"/>
<dbReference type="GO" id="GO:0005829">
    <property type="term" value="C:cytosol"/>
    <property type="evidence" value="ECO:0007669"/>
    <property type="project" value="TreeGrafter"/>
</dbReference>
<sequence length="133" mass="15321">MKKRDEFLKEQKILRLATIGKNKTPHIAPVWYRYSGKKFYIGTNTKTQKAQNVKKNQRVSCCVDVGVNAPNIYGVLVQGNANLILDNAKVKTTAKKILLRYFKDLENKSAKELLENTDCIIEIIPEKFTVWNY</sequence>
<name>A0A7D5M422_9ARCH</name>
<organism evidence="3 4">
    <name type="scientific">Nitrosopumilus oxyclinae</name>
    <dbReference type="NCBI Taxonomy" id="1959104"/>
    <lineage>
        <taxon>Archaea</taxon>
        <taxon>Nitrososphaerota</taxon>
        <taxon>Nitrososphaeria</taxon>
        <taxon>Nitrosopumilales</taxon>
        <taxon>Nitrosopumilaceae</taxon>
        <taxon>Nitrosopumilus</taxon>
    </lineage>
</organism>
<protein>
    <submittedName>
        <fullName evidence="3">Pyridoxamine 5'-phosphate oxidase</fullName>
    </submittedName>
</protein>
<dbReference type="PANTHER" id="PTHR35176">
    <property type="entry name" value="HEME OXYGENASE HI_0854-RELATED"/>
    <property type="match status" value="1"/>
</dbReference>
<accession>A0A7D5M422</accession>
<dbReference type="SUPFAM" id="SSF50475">
    <property type="entry name" value="FMN-binding split barrel"/>
    <property type="match status" value="1"/>
</dbReference>
<evidence type="ECO:0000256" key="1">
    <source>
        <dbReference type="ARBA" id="ARBA00023002"/>
    </source>
</evidence>
<dbReference type="Gene3D" id="2.30.110.10">
    <property type="entry name" value="Electron Transport, Fmn-binding Protein, Chain A"/>
    <property type="match status" value="1"/>
</dbReference>
<dbReference type="OrthoDB" id="139492at2157"/>
<proteinExistence type="predicted"/>
<gene>
    <name evidence="3" type="ORF">C5F49_00855</name>
</gene>
<keyword evidence="1" id="KW-0560">Oxidoreductase</keyword>
<dbReference type="RefSeq" id="WP_179362894.1">
    <property type="nucleotide sequence ID" value="NZ_CP026994.1"/>
</dbReference>
<evidence type="ECO:0000313" key="3">
    <source>
        <dbReference type="EMBL" id="QLH04030.1"/>
    </source>
</evidence>
<keyword evidence="4" id="KW-1185">Reference proteome</keyword>
<dbReference type="GO" id="GO:0070967">
    <property type="term" value="F:coenzyme F420 binding"/>
    <property type="evidence" value="ECO:0007669"/>
    <property type="project" value="TreeGrafter"/>
</dbReference>
<evidence type="ECO:0000259" key="2">
    <source>
        <dbReference type="Pfam" id="PF01243"/>
    </source>
</evidence>
<dbReference type="Proteomes" id="UP000509441">
    <property type="component" value="Chromosome"/>
</dbReference>